<evidence type="ECO:0000313" key="7">
    <source>
        <dbReference type="Proteomes" id="UP000054495"/>
    </source>
</evidence>
<dbReference type="EMBL" id="KE124948">
    <property type="protein sequence ID" value="EPB74323.1"/>
    <property type="molecule type" value="Genomic_DNA"/>
</dbReference>
<dbReference type="PANTHER" id="PTHR23128">
    <property type="entry name" value="SERPENTINE RECEPTOR, CLASS E (EPSILON)-RELATED"/>
    <property type="match status" value="1"/>
</dbReference>
<accession>A0A0D6LT29</accession>
<dbReference type="InterPro" id="IPR019408">
    <property type="entry name" value="7TM_GPCR_serpentine_rcpt_Srab"/>
</dbReference>
<keyword evidence="2 5" id="KW-0812">Transmembrane</keyword>
<name>A0A0D6LT29_9BILA</name>
<keyword evidence="7" id="KW-1185">Reference proteome</keyword>
<feature type="transmembrane region" description="Helical" evidence="5">
    <location>
        <begin position="238"/>
        <end position="255"/>
    </location>
</feature>
<evidence type="ECO:0000256" key="2">
    <source>
        <dbReference type="ARBA" id="ARBA00022692"/>
    </source>
</evidence>
<evidence type="ECO:0000256" key="5">
    <source>
        <dbReference type="SAM" id="Phobius"/>
    </source>
</evidence>
<evidence type="ECO:0008006" key="8">
    <source>
        <dbReference type="Google" id="ProtNLM"/>
    </source>
</evidence>
<gene>
    <name evidence="6" type="ORF">ANCCEY_06596</name>
</gene>
<feature type="transmembrane region" description="Helical" evidence="5">
    <location>
        <begin position="373"/>
        <end position="395"/>
    </location>
</feature>
<dbReference type="Proteomes" id="UP000054495">
    <property type="component" value="Unassembled WGS sequence"/>
</dbReference>
<reference evidence="6 7" key="1">
    <citation type="submission" date="2013-05" db="EMBL/GenBank/DDBJ databases">
        <title>Draft genome of the parasitic nematode Anyclostoma ceylanicum.</title>
        <authorList>
            <person name="Mitreva M."/>
        </authorList>
    </citation>
    <scope>NUCLEOTIDE SEQUENCE [LARGE SCALE GENOMIC DNA]</scope>
</reference>
<keyword evidence="3 5" id="KW-1133">Transmembrane helix</keyword>
<feature type="transmembrane region" description="Helical" evidence="5">
    <location>
        <begin position="329"/>
        <end position="353"/>
    </location>
</feature>
<organism evidence="6 7">
    <name type="scientific">Ancylostoma ceylanicum</name>
    <dbReference type="NCBI Taxonomy" id="53326"/>
    <lineage>
        <taxon>Eukaryota</taxon>
        <taxon>Metazoa</taxon>
        <taxon>Ecdysozoa</taxon>
        <taxon>Nematoda</taxon>
        <taxon>Chromadorea</taxon>
        <taxon>Rhabditida</taxon>
        <taxon>Rhabditina</taxon>
        <taxon>Rhabditomorpha</taxon>
        <taxon>Strongyloidea</taxon>
        <taxon>Ancylostomatidae</taxon>
        <taxon>Ancylostomatinae</taxon>
        <taxon>Ancylostoma</taxon>
    </lineage>
</organism>
<dbReference type="Pfam" id="PF10292">
    <property type="entry name" value="7TM_GPCR_Srab"/>
    <property type="match status" value="1"/>
</dbReference>
<dbReference type="PANTHER" id="PTHR23128:SF132">
    <property type="entry name" value="SERPENTINE RECEPTOR, CLASS E (EPSILON)-RELATED"/>
    <property type="match status" value="1"/>
</dbReference>
<evidence type="ECO:0000313" key="6">
    <source>
        <dbReference type="EMBL" id="EPB74323.1"/>
    </source>
</evidence>
<keyword evidence="4 5" id="KW-0472">Membrane</keyword>
<feature type="transmembrane region" description="Helical" evidence="5">
    <location>
        <begin position="165"/>
        <end position="188"/>
    </location>
</feature>
<evidence type="ECO:0000256" key="4">
    <source>
        <dbReference type="ARBA" id="ARBA00023136"/>
    </source>
</evidence>
<feature type="transmembrane region" description="Helical" evidence="5">
    <location>
        <begin position="208"/>
        <end position="229"/>
    </location>
</feature>
<protein>
    <recommendedName>
        <fullName evidence="8">G-protein coupled receptors family 1 profile domain-containing protein</fullName>
    </recommendedName>
</protein>
<sequence length="416" mass="47999">MQARPHAVINAVVDATVVDLRSYAVCLLSNSSNEVFPVEVMYAVRCARVAYVGVSVDLLAMFRRKLESIRKKPEEPQTADHFWSFENSNDDETTQPEQHITLSSKSKMEDDYVLIERISLQQGLSSILFLNVLELFLLLGAFLLNLLFLCVLLRYSVFHIHLRIICLHITSAVTLVTVYSLIRSVVSLYQLFGNPPITESDDSSTCLFLQEVPTCFCVLFIVFPLLLVIERAIATEKWMPAIVWLIFDSFTFANQSSVLSCELRNLREQSWMQRSVWYLIVTFFNLIFSFMLRGLTTKNQRHEVESVTSERSRYTLSHRFQLRENSRTCSFLVSLHSLICISFITMCFVDVAVTDLGQTDDAYELLFRKELSFLVSPLFLIFYALNFLCRLDIVYDKAKKLVRAMYGYEEEKNLLA</sequence>
<evidence type="ECO:0000256" key="3">
    <source>
        <dbReference type="ARBA" id="ARBA00022989"/>
    </source>
</evidence>
<feature type="transmembrane region" description="Helical" evidence="5">
    <location>
        <begin position="275"/>
        <end position="292"/>
    </location>
</feature>
<evidence type="ECO:0000256" key="1">
    <source>
        <dbReference type="ARBA" id="ARBA00004141"/>
    </source>
</evidence>
<proteinExistence type="predicted"/>
<feature type="transmembrane region" description="Helical" evidence="5">
    <location>
        <begin position="127"/>
        <end position="153"/>
    </location>
</feature>
<dbReference type="AlphaFoldDB" id="A0A0D6LT29"/>
<comment type="subcellular location">
    <subcellularLocation>
        <location evidence="1">Membrane</location>
        <topology evidence="1">Multi-pass membrane protein</topology>
    </subcellularLocation>
</comment>
<dbReference type="GO" id="GO:0016020">
    <property type="term" value="C:membrane"/>
    <property type="evidence" value="ECO:0007669"/>
    <property type="project" value="UniProtKB-SubCell"/>
</dbReference>